<dbReference type="GO" id="GO:0016740">
    <property type="term" value="F:transferase activity"/>
    <property type="evidence" value="ECO:0007669"/>
    <property type="project" value="UniProtKB-ARBA"/>
</dbReference>
<dbReference type="InterPro" id="IPR012675">
    <property type="entry name" value="Beta-grasp_dom_sf"/>
</dbReference>
<dbReference type="InterPro" id="IPR002314">
    <property type="entry name" value="aa-tRNA-synt_IIb"/>
</dbReference>
<keyword evidence="3 13" id="KW-0820">tRNA-binding</keyword>
<keyword evidence="4 13" id="KW-0436">Ligase</keyword>
<dbReference type="Gene3D" id="3.10.20.30">
    <property type="match status" value="1"/>
</dbReference>
<dbReference type="SMART" id="SM00863">
    <property type="entry name" value="tRNA_SAD"/>
    <property type="match status" value="1"/>
</dbReference>
<dbReference type="InterPro" id="IPR006195">
    <property type="entry name" value="aa-tRNA-synth_II"/>
</dbReference>
<comment type="cofactor">
    <cofactor evidence="13">
        <name>Zn(2+)</name>
        <dbReference type="ChEBI" id="CHEBI:29105"/>
    </cofactor>
    <text evidence="13">Binds 1 zinc ion per subunit.</text>
</comment>
<evidence type="ECO:0000256" key="10">
    <source>
        <dbReference type="ARBA" id="ARBA00022917"/>
    </source>
</evidence>
<comment type="caution">
    <text evidence="13">Lacks conserved residue(s) required for the propagation of feature annotation.</text>
</comment>
<dbReference type="GO" id="GO:0006435">
    <property type="term" value="P:threonyl-tRNA aminoacylation"/>
    <property type="evidence" value="ECO:0007669"/>
    <property type="project" value="UniProtKB-UniRule"/>
</dbReference>
<dbReference type="FunFam" id="3.40.50.800:FF:000001">
    <property type="entry name" value="Threonine--tRNA ligase"/>
    <property type="match status" value="1"/>
</dbReference>
<evidence type="ECO:0000256" key="13">
    <source>
        <dbReference type="HAMAP-Rule" id="MF_00184"/>
    </source>
</evidence>
<organism evidence="16 17">
    <name type="scientific">Lientehia hominis</name>
    <dbReference type="NCBI Taxonomy" id="2897778"/>
    <lineage>
        <taxon>Bacteria</taxon>
        <taxon>Bacillati</taxon>
        <taxon>Bacillota</taxon>
        <taxon>Clostridia</taxon>
        <taxon>Lachnospirales</taxon>
        <taxon>Lachnospiraceae</taxon>
        <taxon>Lientehia</taxon>
    </lineage>
</organism>
<dbReference type="CDD" id="cd00771">
    <property type="entry name" value="ThrRS_core"/>
    <property type="match status" value="1"/>
</dbReference>
<comment type="subcellular location">
    <subcellularLocation>
        <location evidence="13">Cytoplasm</location>
    </subcellularLocation>
</comment>
<dbReference type="CDD" id="cd01667">
    <property type="entry name" value="TGS_ThrRS"/>
    <property type="match status" value="1"/>
</dbReference>
<dbReference type="FunFam" id="3.30.54.20:FF:000002">
    <property type="entry name" value="Threonine--tRNA ligase"/>
    <property type="match status" value="1"/>
</dbReference>
<dbReference type="GO" id="GO:0000049">
    <property type="term" value="F:tRNA binding"/>
    <property type="evidence" value="ECO:0007669"/>
    <property type="project" value="UniProtKB-KW"/>
</dbReference>
<comment type="subunit">
    <text evidence="13">Homodimer.</text>
</comment>
<reference evidence="16 17" key="1">
    <citation type="submission" date="2021-11" db="EMBL/GenBank/DDBJ databases">
        <title>Lacrimispora sp. nov. NSJ-141 isolated from human feces.</title>
        <authorList>
            <person name="Abdugheni R."/>
        </authorList>
    </citation>
    <scope>NUCLEOTIDE SEQUENCE [LARGE SCALE GENOMIC DNA]</scope>
    <source>
        <strain evidence="16 17">NSJ-141</strain>
    </source>
</reference>
<dbReference type="Pfam" id="PF00587">
    <property type="entry name" value="tRNA-synt_2b"/>
    <property type="match status" value="1"/>
</dbReference>
<keyword evidence="7 13" id="KW-0862">Zinc</keyword>
<accession>A0AAP2RI36</accession>
<evidence type="ECO:0000256" key="11">
    <source>
        <dbReference type="ARBA" id="ARBA00023146"/>
    </source>
</evidence>
<dbReference type="Pfam" id="PF02824">
    <property type="entry name" value="TGS"/>
    <property type="match status" value="1"/>
</dbReference>
<evidence type="ECO:0000259" key="14">
    <source>
        <dbReference type="PROSITE" id="PS50862"/>
    </source>
</evidence>
<dbReference type="HAMAP" id="MF_00184">
    <property type="entry name" value="Thr_tRNA_synth"/>
    <property type="match status" value="1"/>
</dbReference>
<dbReference type="PRINTS" id="PR01047">
    <property type="entry name" value="TRNASYNTHTHR"/>
</dbReference>
<keyword evidence="17" id="KW-1185">Reference proteome</keyword>
<dbReference type="InterPro" id="IPR047246">
    <property type="entry name" value="ThrRS_anticodon"/>
</dbReference>
<dbReference type="Pfam" id="PF03129">
    <property type="entry name" value="HGTP_anticodon"/>
    <property type="match status" value="1"/>
</dbReference>
<dbReference type="CDD" id="cd00860">
    <property type="entry name" value="ThrRS_anticodon"/>
    <property type="match status" value="1"/>
</dbReference>
<dbReference type="SUPFAM" id="SSF81271">
    <property type="entry name" value="TGS-like"/>
    <property type="match status" value="1"/>
</dbReference>
<keyword evidence="10 13" id="KW-0648">Protein biosynthesis</keyword>
<dbReference type="InterPro" id="IPR004154">
    <property type="entry name" value="Anticodon-bd"/>
</dbReference>
<dbReference type="InterPro" id="IPR012676">
    <property type="entry name" value="TGS-like"/>
</dbReference>
<evidence type="ECO:0000256" key="1">
    <source>
        <dbReference type="ARBA" id="ARBA00008226"/>
    </source>
</evidence>
<dbReference type="InterPro" id="IPR012947">
    <property type="entry name" value="tRNA_SAD"/>
</dbReference>
<keyword evidence="8 13" id="KW-0067">ATP-binding</keyword>
<dbReference type="InterPro" id="IPR045864">
    <property type="entry name" value="aa-tRNA-synth_II/BPL/LPL"/>
</dbReference>
<dbReference type="Proteomes" id="UP001299265">
    <property type="component" value="Unassembled WGS sequence"/>
</dbReference>
<evidence type="ECO:0000256" key="8">
    <source>
        <dbReference type="ARBA" id="ARBA00022840"/>
    </source>
</evidence>
<evidence type="ECO:0000256" key="6">
    <source>
        <dbReference type="ARBA" id="ARBA00022741"/>
    </source>
</evidence>
<dbReference type="InterPro" id="IPR036621">
    <property type="entry name" value="Anticodon-bd_dom_sf"/>
</dbReference>
<dbReference type="EC" id="6.1.1.3" evidence="13"/>
<dbReference type="GO" id="GO:0140096">
    <property type="term" value="F:catalytic activity, acting on a protein"/>
    <property type="evidence" value="ECO:0007669"/>
    <property type="project" value="UniProtKB-ARBA"/>
</dbReference>
<evidence type="ECO:0000313" key="16">
    <source>
        <dbReference type="EMBL" id="MCD2492427.1"/>
    </source>
</evidence>
<protein>
    <recommendedName>
        <fullName evidence="13">Threonine--tRNA ligase</fullName>
        <ecNumber evidence="13">6.1.1.3</ecNumber>
    </recommendedName>
    <alternativeName>
        <fullName evidence="13">Threonyl-tRNA synthetase</fullName>
        <shortName evidence="13">ThrRS</shortName>
    </alternativeName>
</protein>
<dbReference type="Gene3D" id="3.40.50.800">
    <property type="entry name" value="Anticodon-binding domain"/>
    <property type="match status" value="1"/>
</dbReference>
<dbReference type="InterPro" id="IPR018163">
    <property type="entry name" value="Thr/Ala-tRNA-synth_IIc_edit"/>
</dbReference>
<feature type="binding site" evidence="13">
    <location>
        <position position="508"/>
    </location>
    <ligand>
        <name>Zn(2+)</name>
        <dbReference type="ChEBI" id="CHEBI:29105"/>
        <note>catalytic</note>
    </ligand>
</feature>
<dbReference type="FunFam" id="3.30.980.10:FF:000005">
    <property type="entry name" value="Threonyl-tRNA synthetase, mitochondrial"/>
    <property type="match status" value="1"/>
</dbReference>
<comment type="catalytic activity">
    <reaction evidence="12 13">
        <text>tRNA(Thr) + L-threonine + ATP = L-threonyl-tRNA(Thr) + AMP + diphosphate + H(+)</text>
        <dbReference type="Rhea" id="RHEA:24624"/>
        <dbReference type="Rhea" id="RHEA-COMP:9670"/>
        <dbReference type="Rhea" id="RHEA-COMP:9704"/>
        <dbReference type="ChEBI" id="CHEBI:15378"/>
        <dbReference type="ChEBI" id="CHEBI:30616"/>
        <dbReference type="ChEBI" id="CHEBI:33019"/>
        <dbReference type="ChEBI" id="CHEBI:57926"/>
        <dbReference type="ChEBI" id="CHEBI:78442"/>
        <dbReference type="ChEBI" id="CHEBI:78534"/>
        <dbReference type="ChEBI" id="CHEBI:456215"/>
        <dbReference type="EC" id="6.1.1.3"/>
    </reaction>
</comment>
<evidence type="ECO:0000256" key="9">
    <source>
        <dbReference type="ARBA" id="ARBA00022884"/>
    </source>
</evidence>
<feature type="binding site" evidence="13">
    <location>
        <position position="383"/>
    </location>
    <ligand>
        <name>Zn(2+)</name>
        <dbReference type="ChEBI" id="CHEBI:29105"/>
        <note>catalytic</note>
    </ligand>
</feature>
<dbReference type="GO" id="GO:0005524">
    <property type="term" value="F:ATP binding"/>
    <property type="evidence" value="ECO:0007669"/>
    <property type="project" value="UniProtKB-UniRule"/>
</dbReference>
<dbReference type="InterPro" id="IPR002320">
    <property type="entry name" value="Thr-tRNA-ligase_IIa"/>
</dbReference>
<comment type="caution">
    <text evidence="16">The sequence shown here is derived from an EMBL/GenBank/DDBJ whole genome shotgun (WGS) entry which is preliminary data.</text>
</comment>
<dbReference type="FunFam" id="3.30.930.10:FF:000002">
    <property type="entry name" value="Threonine--tRNA ligase"/>
    <property type="match status" value="1"/>
</dbReference>
<evidence type="ECO:0000256" key="3">
    <source>
        <dbReference type="ARBA" id="ARBA00022555"/>
    </source>
</evidence>
<evidence type="ECO:0000256" key="5">
    <source>
        <dbReference type="ARBA" id="ARBA00022723"/>
    </source>
</evidence>
<evidence type="ECO:0000259" key="15">
    <source>
        <dbReference type="PROSITE" id="PS51880"/>
    </source>
</evidence>
<dbReference type="SUPFAM" id="SSF55186">
    <property type="entry name" value="ThrRS/AlaRS common domain"/>
    <property type="match status" value="1"/>
</dbReference>
<dbReference type="InterPro" id="IPR033728">
    <property type="entry name" value="ThrRS_core"/>
</dbReference>
<keyword evidence="6 13" id="KW-0547">Nucleotide-binding</keyword>
<keyword evidence="5 13" id="KW-0479">Metal-binding</keyword>
<dbReference type="InterPro" id="IPR004095">
    <property type="entry name" value="TGS"/>
</dbReference>
<dbReference type="GO" id="GO:0046872">
    <property type="term" value="F:metal ion binding"/>
    <property type="evidence" value="ECO:0007669"/>
    <property type="project" value="UniProtKB-KW"/>
</dbReference>
<dbReference type="Gene3D" id="3.30.930.10">
    <property type="entry name" value="Bira Bifunctional Protein, Domain 2"/>
    <property type="match status" value="1"/>
</dbReference>
<dbReference type="AlphaFoldDB" id="A0AAP2RI36"/>
<keyword evidence="2 13" id="KW-0963">Cytoplasm</keyword>
<feature type="binding site" evidence="13">
    <location>
        <position position="332"/>
    </location>
    <ligand>
        <name>Zn(2+)</name>
        <dbReference type="ChEBI" id="CHEBI:29105"/>
        <note>catalytic</note>
    </ligand>
</feature>
<dbReference type="Gene3D" id="3.30.980.10">
    <property type="entry name" value="Threonyl-trna Synthetase, Chain A, domain 2"/>
    <property type="match status" value="1"/>
</dbReference>
<feature type="domain" description="TGS" evidence="15">
    <location>
        <begin position="1"/>
        <end position="60"/>
    </location>
</feature>
<evidence type="ECO:0000256" key="12">
    <source>
        <dbReference type="ARBA" id="ARBA00049515"/>
    </source>
</evidence>
<keyword evidence="11 13" id="KW-0030">Aminoacyl-tRNA synthetase</keyword>
<feature type="domain" description="Aminoacyl-transfer RNA synthetases class-II family profile" evidence="14">
    <location>
        <begin position="266"/>
        <end position="531"/>
    </location>
</feature>
<dbReference type="GO" id="GO:0005737">
    <property type="term" value="C:cytoplasm"/>
    <property type="evidence" value="ECO:0007669"/>
    <property type="project" value="UniProtKB-SubCell"/>
</dbReference>
<keyword evidence="9 13" id="KW-0694">RNA-binding</keyword>
<evidence type="ECO:0000256" key="2">
    <source>
        <dbReference type="ARBA" id="ARBA00022490"/>
    </source>
</evidence>
<evidence type="ECO:0000256" key="7">
    <source>
        <dbReference type="ARBA" id="ARBA00022833"/>
    </source>
</evidence>
<dbReference type="PANTHER" id="PTHR11451">
    <property type="entry name" value="THREONINE-TRNA LIGASE"/>
    <property type="match status" value="1"/>
</dbReference>
<dbReference type="EMBL" id="JAJNOR010000004">
    <property type="protein sequence ID" value="MCD2492427.1"/>
    <property type="molecule type" value="Genomic_DNA"/>
</dbReference>
<dbReference type="Gene3D" id="3.30.54.20">
    <property type="match status" value="1"/>
</dbReference>
<proteinExistence type="inferred from homology"/>
<dbReference type="PANTHER" id="PTHR11451:SF44">
    <property type="entry name" value="THREONINE--TRNA LIGASE, CHLOROPLASTIC_MITOCHONDRIAL 2"/>
    <property type="match status" value="1"/>
</dbReference>
<dbReference type="SUPFAM" id="SSF55681">
    <property type="entry name" value="Class II aaRS and biotin synthetases"/>
    <property type="match status" value="1"/>
</dbReference>
<evidence type="ECO:0000256" key="4">
    <source>
        <dbReference type="ARBA" id="ARBA00022598"/>
    </source>
</evidence>
<dbReference type="NCBIfam" id="TIGR00418">
    <property type="entry name" value="thrS"/>
    <property type="match status" value="1"/>
</dbReference>
<gene>
    <name evidence="13 16" type="primary">thrS</name>
    <name evidence="16" type="ORF">LQE92_07240</name>
</gene>
<evidence type="ECO:0000313" key="17">
    <source>
        <dbReference type="Proteomes" id="UP001299265"/>
    </source>
</evidence>
<sequence length="641" mass="72966">MKITLKDGSVKEYSEPKSVIEIAADLSEGLARAACAGEVDGVAVDLRTAVDKDCSVNILTFNDEEGRAAFRHTASHIMAQAIKRLYPDVKLAIGPSISDGFYYDIDSEEPLAAEDLEKIEAEMKKIVKEALPLKRFTKPREEAIAFMKEKEEPYKVELIEDLPEDSIISFYEQGEFVDLCAGPHLMTTKPVKAFKLTSIAGAYWRGSEKNKMLTRIYGTAFPKKADLEEYLQKIEEAKKRDHRKLGKELGLFMMSDEGPGFPFFLPKGMVLKNTLLDYWREIHKKNGYVEISSPIILNRHLWETSGHWDHYKENMYTTVIDEQDYAIKPMNCPGGILVYQSEPRSYRDLPLRMGELGLVHRHEKSGQLHGLMRVRCFTQDDAHIFMMPDQIRGEIKDVARLIDEVYSLFGFKYHVELSTRPENSMGSDEDWTMATDALRGALDDLGLDYVVNEGDGAFYGPKIDFHLEDSIGRTWQCGTIQLDFQLPLRFEMEYIGADGEKHRPIMIHRVAFGSIERFIGILIEHFAGAFPTWLAPVQVRVLPISDKYIDYAKKVSGALLAAGIRTEIDLKSEKIGYKIREAQLQKLPYMLIVGEKEEADGKVSVRSRSDGDEGQKTLEEFLVSIQEEIRTKEIKKMKTEK</sequence>
<dbReference type="SUPFAM" id="SSF52954">
    <property type="entry name" value="Class II aaRS ABD-related"/>
    <property type="match status" value="1"/>
</dbReference>
<name>A0AAP2RI36_9FIRM</name>
<dbReference type="RefSeq" id="WP_231062328.1">
    <property type="nucleotide sequence ID" value="NZ_JAJNOR010000004.1"/>
</dbReference>
<dbReference type="GO" id="GO:0004829">
    <property type="term" value="F:threonine-tRNA ligase activity"/>
    <property type="evidence" value="ECO:0007669"/>
    <property type="project" value="UniProtKB-UniRule"/>
</dbReference>
<dbReference type="PROSITE" id="PS51880">
    <property type="entry name" value="TGS"/>
    <property type="match status" value="1"/>
</dbReference>
<dbReference type="Pfam" id="PF07973">
    <property type="entry name" value="tRNA_SAD"/>
    <property type="match status" value="1"/>
</dbReference>
<comment type="similarity">
    <text evidence="1 13">Belongs to the class-II aminoacyl-tRNA synthetase family.</text>
</comment>
<dbReference type="PROSITE" id="PS50862">
    <property type="entry name" value="AA_TRNA_LIGASE_II"/>
    <property type="match status" value="1"/>
</dbReference>